<feature type="compositionally biased region" description="Basic and acidic residues" evidence="1">
    <location>
        <begin position="1198"/>
        <end position="1209"/>
    </location>
</feature>
<feature type="compositionally biased region" description="Low complexity" evidence="1">
    <location>
        <begin position="1227"/>
        <end position="1239"/>
    </location>
</feature>
<feature type="compositionally biased region" description="Basic and acidic residues" evidence="1">
    <location>
        <begin position="1289"/>
        <end position="1311"/>
    </location>
</feature>
<feature type="compositionally biased region" description="Low complexity" evidence="1">
    <location>
        <begin position="1"/>
        <end position="21"/>
    </location>
</feature>
<feature type="region of interest" description="Disordered" evidence="1">
    <location>
        <begin position="943"/>
        <end position="963"/>
    </location>
</feature>
<feature type="region of interest" description="Disordered" evidence="1">
    <location>
        <begin position="1"/>
        <end position="35"/>
    </location>
</feature>
<feature type="compositionally biased region" description="Basic and acidic residues" evidence="1">
    <location>
        <begin position="943"/>
        <end position="955"/>
    </location>
</feature>
<feature type="region of interest" description="Disordered" evidence="1">
    <location>
        <begin position="1198"/>
        <end position="1246"/>
    </location>
</feature>
<evidence type="ECO:0000256" key="1">
    <source>
        <dbReference type="SAM" id="MobiDB-lite"/>
    </source>
</evidence>
<name>A0A914N475_MELIC</name>
<feature type="region of interest" description="Disordered" evidence="1">
    <location>
        <begin position="173"/>
        <end position="219"/>
    </location>
</feature>
<feature type="compositionally biased region" description="Polar residues" evidence="1">
    <location>
        <begin position="1394"/>
        <end position="1414"/>
    </location>
</feature>
<dbReference type="WBParaSite" id="Minc3s03872g35037">
    <property type="protein sequence ID" value="Minc3s03872g35037"/>
    <property type="gene ID" value="Minc3s03872g35037"/>
</dbReference>
<feature type="compositionally biased region" description="Polar residues" evidence="1">
    <location>
        <begin position="481"/>
        <end position="492"/>
    </location>
</feature>
<feature type="region of interest" description="Disordered" evidence="1">
    <location>
        <begin position="705"/>
        <end position="728"/>
    </location>
</feature>
<dbReference type="Pfam" id="PF12075">
    <property type="entry name" value="KN_motif"/>
    <property type="match status" value="1"/>
</dbReference>
<proteinExistence type="predicted"/>
<dbReference type="Proteomes" id="UP000887563">
    <property type="component" value="Unplaced"/>
</dbReference>
<feature type="compositionally biased region" description="Basic and acidic residues" evidence="1">
    <location>
        <begin position="1216"/>
        <end position="1226"/>
    </location>
</feature>
<feature type="region of interest" description="Disordered" evidence="1">
    <location>
        <begin position="759"/>
        <end position="784"/>
    </location>
</feature>
<feature type="compositionally biased region" description="Low complexity" evidence="1">
    <location>
        <begin position="1316"/>
        <end position="1329"/>
    </location>
</feature>
<organism evidence="2 3">
    <name type="scientific">Meloidogyne incognita</name>
    <name type="common">Southern root-knot nematode worm</name>
    <name type="synonym">Oxyuris incognita</name>
    <dbReference type="NCBI Taxonomy" id="6306"/>
    <lineage>
        <taxon>Eukaryota</taxon>
        <taxon>Metazoa</taxon>
        <taxon>Ecdysozoa</taxon>
        <taxon>Nematoda</taxon>
        <taxon>Chromadorea</taxon>
        <taxon>Rhabditida</taxon>
        <taxon>Tylenchina</taxon>
        <taxon>Tylenchomorpha</taxon>
        <taxon>Tylenchoidea</taxon>
        <taxon>Meloidogynidae</taxon>
        <taxon>Meloidogyninae</taxon>
        <taxon>Meloidogyne</taxon>
        <taxon>Meloidogyne incognita group</taxon>
    </lineage>
</organism>
<accession>A0A914N475</accession>
<dbReference type="InterPro" id="IPR021939">
    <property type="entry name" value="KN_motif"/>
</dbReference>
<feature type="region of interest" description="Disordered" evidence="1">
    <location>
        <begin position="1392"/>
        <end position="1416"/>
    </location>
</feature>
<sequence>MYESSQKNHSSSSKRQQKQQQLNGHTNGRIGSGRRVHVVDNNIYSQQHPSKMVVDHTCSSSPQQCDCCPYGYHIDLGFVKFAEDIAAGKEQIQAHFNFIFTINQKILKNWSNEEKKRNRRLLASPSSDKTMLDLSGSDIANISSSYPANDSIFSSTNFSPYMEEEELPELLEQQTHQQYQQQPHFNNNSNICFNNQQQNGNNKHSITNRQTSSNSQQQQLQSILKKNVDVWKQANISNSQTQVLRNINQQFSSKELLGQHRSPKQQHQSRFYETHVQQNRQQPFFLSKIENAQFIDEGENSSSPINNFSAMAPLRTSTPKANLETQYRLPLHIATSAFDADGYGGATSSAPSSPASSFQHLPAYQATIAHDLAQLKKTPSRGGAVIPTKTQPYTSIASLSSSARGAFNTNINRQQHVISPEPRMLIQNHQINGSRQLANDTMLRSSNLQSRAYFHQNIGGGVASSQNDSAATRLIPYRSRGGTTPSFSQQQNGSLSHLTHGGGSVAGSTLELTEFASVRRRRLEADIGGARSPVMPSAHLVRSVSPPMHFPASKTTPIGGNIQSNSFSYSSVNNLATASPSSQLLMRNYSNPLSNNYTKIIEETPDNNIQNNQQKPSVSSKHAFLEEYELDEAIPKTSINKINKPNNKTNKTTYNSISADFVKQKDNNNIQTKQVSFMRNFGTQTMFATKQPVLKDVGVATDSKTNLPKKTRLKEASTSPEPIIPPTSKFKELPFSSFIKFNSIGVDTTEIEELEEEIKNSLKKPPPHPPPKPSRPDLEEELRRRRQAERLASLVTEFQYCLGHEPEHLPCQEPPLFDKIQKVDKSVEAINLLIPTISKVTATTSTTDLTFSINVGVGTLQPEIVEKSMETETIRKLQIGVQTEKEEAKEIEKLINYETEKRIKIENEKLKLLLNEIGSQTETDWLEKEIDIKLAEAEAERKEKRKRLSIERSTETDDEESPDQFIMITCNKCEQRSSIATDEVFEKIVDETILQVSDVVQQQNNKQQFSEQHSSGEILEVLQEEPELALATSSEGNDRGNERRSKFINTSIANFEEVDIEREKRSYSEPVSVVVQELKGPVSAVFEDVLPSTIPVVHSLHRNCNELFSVDMTDFVSILTKDENKEENKFVELIPKIEETKTFKYYLKTIGSKTKLLSKLSEFPSISLLNEDIVYLNKKEKTQNGQQKHLKLKHFEESEQQLNEEKHLENTQSLEKQLHEHLKQEQQKQIISQVSQQHLQHQKKHSEQKQLENILCLEQPLHEHLNSEQHSEQQNFKQTNLEMFQQHLEQEKHSEKHSEHSQLTQEKHLENSQHLQQKQSEQTNQQQIQKHAVSSSPMSSDEGLAEEEEEMFDEFGGQEIDLQLPLDIDADRFSIDTDVQTVIYVEQDGGISAYPQTRSSSSASTKTPNTGDNSTTNTANIAAAAAAAAATARTDALRKLLTEPPRNSAATSSFFQRAADSNRSYRTDKSRAQQLQLEYIADRHKSTDAHNICSEPSTPTTSQTVLGEQETTRQLKINFFKRFSF</sequence>
<protein>
    <submittedName>
        <fullName evidence="3">Uncharacterized protein</fullName>
    </submittedName>
</protein>
<feature type="region of interest" description="Disordered" evidence="1">
    <location>
        <begin position="1289"/>
        <end position="1351"/>
    </location>
</feature>
<feature type="compositionally biased region" description="Basic and acidic residues" evidence="1">
    <location>
        <begin position="774"/>
        <end position="783"/>
    </location>
</feature>
<evidence type="ECO:0000313" key="2">
    <source>
        <dbReference type="Proteomes" id="UP000887563"/>
    </source>
</evidence>
<reference evidence="3" key="1">
    <citation type="submission" date="2022-11" db="UniProtKB">
        <authorList>
            <consortium name="WormBaseParasite"/>
        </authorList>
    </citation>
    <scope>IDENTIFICATION</scope>
</reference>
<keyword evidence="2" id="KW-1185">Reference proteome</keyword>
<feature type="region of interest" description="Disordered" evidence="1">
    <location>
        <begin position="480"/>
        <end position="503"/>
    </location>
</feature>
<evidence type="ECO:0000313" key="3">
    <source>
        <dbReference type="WBParaSite" id="Minc3s03872g35037"/>
    </source>
</evidence>